<dbReference type="RefSeq" id="WP_099386241.1">
    <property type="nucleotide sequence ID" value="NZ_JANSWH010000031.1"/>
</dbReference>
<evidence type="ECO:0000313" key="2">
    <source>
        <dbReference type="Proteomes" id="UP000224563"/>
    </source>
</evidence>
<proteinExistence type="predicted"/>
<name>A0A2G3E2M0_9FIRM</name>
<dbReference type="EMBL" id="PDYG01000049">
    <property type="protein sequence ID" value="PHU37489.1"/>
    <property type="molecule type" value="Genomic_DNA"/>
</dbReference>
<keyword evidence="2" id="KW-1185">Reference proteome</keyword>
<dbReference type="AlphaFoldDB" id="A0A2G3E2M0"/>
<comment type="caution">
    <text evidence="1">The sequence shown here is derived from an EMBL/GenBank/DDBJ whole genome shotgun (WGS) entry which is preliminary data.</text>
</comment>
<accession>A0A2G3E2M0</accession>
<protein>
    <submittedName>
        <fullName evidence="1">Uncharacterized protein</fullName>
    </submittedName>
</protein>
<gene>
    <name evidence="1" type="ORF">CSX02_07660</name>
</gene>
<reference evidence="1 2" key="2">
    <citation type="submission" date="2017-10" db="EMBL/GenBank/DDBJ databases">
        <authorList>
            <person name="Banno H."/>
            <person name="Chua N.-H."/>
        </authorList>
    </citation>
    <scope>NUCLEOTIDE SEQUENCE [LARGE SCALE GENOMIC DNA]</scope>
    <source>
        <strain evidence="1 2">JK623</strain>
    </source>
</reference>
<dbReference type="Proteomes" id="UP000224563">
    <property type="component" value="Unassembled WGS sequence"/>
</dbReference>
<evidence type="ECO:0000313" key="1">
    <source>
        <dbReference type="EMBL" id="PHU37489.1"/>
    </source>
</evidence>
<organism evidence="1 2">
    <name type="scientific">Agathobacter ruminis</name>
    <dbReference type="NCBI Taxonomy" id="1712665"/>
    <lineage>
        <taxon>Bacteria</taxon>
        <taxon>Bacillati</taxon>
        <taxon>Bacillota</taxon>
        <taxon>Clostridia</taxon>
        <taxon>Lachnospirales</taxon>
        <taxon>Lachnospiraceae</taxon>
        <taxon>Agathobacter</taxon>
    </lineage>
</organism>
<reference evidence="1 2" key="1">
    <citation type="submission" date="2017-10" db="EMBL/GenBank/DDBJ databases">
        <title>Resolving the taxonomy of Roseburia spp., Eubacterium rectale and Agathobacter spp. through phylogenomic analysis.</title>
        <authorList>
            <person name="Sheridan P.O."/>
            <person name="Walker A.W."/>
            <person name="Duncan S.H."/>
            <person name="Scott K.P."/>
            <person name="Toole P.W.O."/>
            <person name="Luis P."/>
            <person name="Flint H.J."/>
        </authorList>
    </citation>
    <scope>NUCLEOTIDE SEQUENCE [LARGE SCALE GENOMIC DNA]</scope>
    <source>
        <strain evidence="1 2">JK623</strain>
    </source>
</reference>
<sequence>MANEITKPSLPKKVYDKIEENVVDLYIELGLTIPINPIDSAKRLGYELHYLTEIKKFYKRSKCS</sequence>